<feature type="transmembrane region" description="Helical" evidence="6">
    <location>
        <begin position="230"/>
        <end position="252"/>
    </location>
</feature>
<keyword evidence="5 6" id="KW-0472">Membrane</keyword>
<comment type="caution">
    <text evidence="7">The sequence shown here is derived from an EMBL/GenBank/DDBJ whole genome shotgun (WGS) entry which is preliminary data.</text>
</comment>
<comment type="subcellular location">
    <subcellularLocation>
        <location evidence="1">Cell membrane</location>
        <topology evidence="1">Multi-pass membrane protein</topology>
    </subcellularLocation>
</comment>
<dbReference type="PANTHER" id="PTHR39087">
    <property type="entry name" value="UPF0104 MEMBRANE PROTEIN MJ1595"/>
    <property type="match status" value="1"/>
</dbReference>
<keyword evidence="3 6" id="KW-0812">Transmembrane</keyword>
<evidence type="ECO:0000313" key="8">
    <source>
        <dbReference type="Proteomes" id="UP001500979"/>
    </source>
</evidence>
<feature type="transmembrane region" description="Helical" evidence="6">
    <location>
        <begin position="120"/>
        <end position="144"/>
    </location>
</feature>
<keyword evidence="4 6" id="KW-1133">Transmembrane helix</keyword>
<keyword evidence="8" id="KW-1185">Reference proteome</keyword>
<dbReference type="InterPro" id="IPR022791">
    <property type="entry name" value="L-PG_synthase/AglD"/>
</dbReference>
<dbReference type="EMBL" id="BAAAUX010000011">
    <property type="protein sequence ID" value="GAA2788966.1"/>
    <property type="molecule type" value="Genomic_DNA"/>
</dbReference>
<reference evidence="7 8" key="1">
    <citation type="journal article" date="2019" name="Int. J. Syst. Evol. Microbiol.">
        <title>The Global Catalogue of Microorganisms (GCM) 10K type strain sequencing project: providing services to taxonomists for standard genome sequencing and annotation.</title>
        <authorList>
            <consortium name="The Broad Institute Genomics Platform"/>
            <consortium name="The Broad Institute Genome Sequencing Center for Infectious Disease"/>
            <person name="Wu L."/>
            <person name="Ma J."/>
        </authorList>
    </citation>
    <scope>NUCLEOTIDE SEQUENCE [LARGE SCALE GENOMIC DNA]</scope>
    <source>
        <strain evidence="7 8">JCM 9383</strain>
    </source>
</reference>
<evidence type="ECO:0000256" key="4">
    <source>
        <dbReference type="ARBA" id="ARBA00022989"/>
    </source>
</evidence>
<evidence type="ECO:0000256" key="5">
    <source>
        <dbReference type="ARBA" id="ARBA00023136"/>
    </source>
</evidence>
<organism evidence="7 8">
    <name type="scientific">Saccharopolyspora taberi</name>
    <dbReference type="NCBI Taxonomy" id="60895"/>
    <lineage>
        <taxon>Bacteria</taxon>
        <taxon>Bacillati</taxon>
        <taxon>Actinomycetota</taxon>
        <taxon>Actinomycetes</taxon>
        <taxon>Pseudonocardiales</taxon>
        <taxon>Pseudonocardiaceae</taxon>
        <taxon>Saccharopolyspora</taxon>
    </lineage>
</organism>
<feature type="transmembrane region" description="Helical" evidence="6">
    <location>
        <begin position="40"/>
        <end position="58"/>
    </location>
</feature>
<dbReference type="Proteomes" id="UP001500979">
    <property type="component" value="Unassembled WGS sequence"/>
</dbReference>
<protein>
    <recommendedName>
        <fullName evidence="9">Flippase-like domain-containing protein</fullName>
    </recommendedName>
</protein>
<dbReference type="Pfam" id="PF03706">
    <property type="entry name" value="LPG_synthase_TM"/>
    <property type="match status" value="1"/>
</dbReference>
<evidence type="ECO:0000256" key="3">
    <source>
        <dbReference type="ARBA" id="ARBA00022692"/>
    </source>
</evidence>
<gene>
    <name evidence="7" type="ORF">GCM10010470_24500</name>
</gene>
<evidence type="ECO:0008006" key="9">
    <source>
        <dbReference type="Google" id="ProtNLM"/>
    </source>
</evidence>
<accession>A0ABN3VC70</accession>
<name>A0ABN3VC70_9PSEU</name>
<feature type="transmembrane region" description="Helical" evidence="6">
    <location>
        <begin position="307"/>
        <end position="328"/>
    </location>
</feature>
<evidence type="ECO:0000256" key="6">
    <source>
        <dbReference type="SAM" id="Phobius"/>
    </source>
</evidence>
<feature type="transmembrane region" description="Helical" evidence="6">
    <location>
        <begin position="283"/>
        <end position="301"/>
    </location>
</feature>
<proteinExistence type="predicted"/>
<evidence type="ECO:0000313" key="7">
    <source>
        <dbReference type="EMBL" id="GAA2788966.1"/>
    </source>
</evidence>
<sequence>MRNRWLRLAVAVAVLAAVVLVVWANRKDVPAAAHALRTANGYWLSAGLGLLALWWLDWTLLHASARRMVGTGGYAELGGLVPVTLMSIALNLAIKSGNVAGLAAFTVDARRRGSPTGRVTAAYLAAAQLAEVAFVVTLAAGLVVVWADGRLTRPEVVAVVIFLAGLVVRIAALVAAVRSREVVRRLWTLPARTFDRLLGRPPRPHSTSGADELYDAVAAIRARPRASVPALCFAVAVDVLGAALLWASMAAVGAGSEPLVALVAYAVSTLFGIVGVMPGGIGFVEFGAVAVLVSYGTPIGIAAAAVVVFRVLVFWIPLVAGGLIGWWFRRAG</sequence>
<feature type="transmembrane region" description="Helical" evidence="6">
    <location>
        <begin position="258"/>
        <end position="276"/>
    </location>
</feature>
<feature type="transmembrane region" description="Helical" evidence="6">
    <location>
        <begin position="156"/>
        <end position="177"/>
    </location>
</feature>
<evidence type="ECO:0000256" key="2">
    <source>
        <dbReference type="ARBA" id="ARBA00022475"/>
    </source>
</evidence>
<keyword evidence="2" id="KW-1003">Cell membrane</keyword>
<dbReference type="RefSeq" id="WP_344679703.1">
    <property type="nucleotide sequence ID" value="NZ_BAAAUX010000011.1"/>
</dbReference>
<dbReference type="PANTHER" id="PTHR39087:SF2">
    <property type="entry name" value="UPF0104 MEMBRANE PROTEIN MJ1595"/>
    <property type="match status" value="1"/>
</dbReference>
<evidence type="ECO:0000256" key="1">
    <source>
        <dbReference type="ARBA" id="ARBA00004651"/>
    </source>
</evidence>